<keyword evidence="2" id="KW-1185">Reference proteome</keyword>
<dbReference type="Proteomes" id="UP000285301">
    <property type="component" value="Unassembled WGS sequence"/>
</dbReference>
<name>A0A3S4QIP3_9ACAR</name>
<accession>A0A3S4QIP3</accession>
<dbReference type="AlphaFoldDB" id="A0A3S4QIP3"/>
<dbReference type="EMBL" id="NCKU01005943">
    <property type="protein sequence ID" value="RWS04011.1"/>
    <property type="molecule type" value="Genomic_DNA"/>
</dbReference>
<evidence type="ECO:0000313" key="1">
    <source>
        <dbReference type="EMBL" id="RWS04011.1"/>
    </source>
</evidence>
<evidence type="ECO:0000313" key="2">
    <source>
        <dbReference type="Proteomes" id="UP000285301"/>
    </source>
</evidence>
<reference evidence="1 2" key="1">
    <citation type="journal article" date="2018" name="Gigascience">
        <title>Genomes of trombidid mites reveal novel predicted allergens and laterally-transferred genes associated with secondary metabolism.</title>
        <authorList>
            <person name="Dong X."/>
            <person name="Chaisiri K."/>
            <person name="Xia D."/>
            <person name="Armstrong S.D."/>
            <person name="Fang Y."/>
            <person name="Donnelly M.J."/>
            <person name="Kadowaki T."/>
            <person name="McGarry J.W."/>
            <person name="Darby A.C."/>
            <person name="Makepeace B.L."/>
        </authorList>
    </citation>
    <scope>NUCLEOTIDE SEQUENCE [LARGE SCALE GENOMIC DNA]</scope>
    <source>
        <strain evidence="1">UoL-WK</strain>
    </source>
</reference>
<sequence>TLEIMFPIVYRGNLYRATPRPQSPPKPQPRIVIDEHITPNTQFTFVDFVPSYCKNLGGKMIYHTFSALMQLANEWLNKNPYWKIISCETIHKYNAQNGFKAVVKILRIWIQRLGADAFHYETLLSYRDFKPKRKADHSLECLDDLIGDVNIAILHGQINGQILSIEAIECQATEDWRFDPEETYCNDGVTFRDMYKYKNYVTVIRVYYQRGMARMEEIGIADFVPQNVSLLNVRSKECERFSSLVKRASYWLGLNPELTLIKAQSMDRYFSDTTFEVDTRSMCRTIEKTKPEIRFLRLYFKKKIDFKERSEHEVETASLISLPPPPPVFLASTAFWSKKCEEPLNDWFMGMSMFQEDRYKCKLLCVETSVVPTFINDRKNESFAKAVDEVLNCNRLEGRYRYTFTAIKLYFDEGYYNSLEDNLRITEDYKQLLVDMP</sequence>
<dbReference type="OrthoDB" id="6283821at2759"/>
<feature type="non-terminal residue" evidence="1">
    <location>
        <position position="1"/>
    </location>
</feature>
<comment type="caution">
    <text evidence="1">The sequence shown here is derived from an EMBL/GenBank/DDBJ whole genome shotgun (WGS) entry which is preliminary data.</text>
</comment>
<proteinExistence type="predicted"/>
<gene>
    <name evidence="1" type="ORF">B4U79_06205</name>
</gene>
<protein>
    <submittedName>
        <fullName evidence="1">Uncharacterized protein</fullName>
    </submittedName>
</protein>
<dbReference type="STRING" id="1965070.A0A3S4QIP3"/>
<organism evidence="1 2">
    <name type="scientific">Dinothrombium tinctorium</name>
    <dbReference type="NCBI Taxonomy" id="1965070"/>
    <lineage>
        <taxon>Eukaryota</taxon>
        <taxon>Metazoa</taxon>
        <taxon>Ecdysozoa</taxon>
        <taxon>Arthropoda</taxon>
        <taxon>Chelicerata</taxon>
        <taxon>Arachnida</taxon>
        <taxon>Acari</taxon>
        <taxon>Acariformes</taxon>
        <taxon>Trombidiformes</taxon>
        <taxon>Prostigmata</taxon>
        <taxon>Anystina</taxon>
        <taxon>Parasitengona</taxon>
        <taxon>Trombidioidea</taxon>
        <taxon>Trombidiidae</taxon>
        <taxon>Dinothrombium</taxon>
    </lineage>
</organism>